<dbReference type="RefSeq" id="WP_138076100.1">
    <property type="nucleotide sequence ID" value="NZ_VAJM01000002.1"/>
</dbReference>
<dbReference type="OrthoDB" id="5873496at2"/>
<comment type="caution">
    <text evidence="2">The sequence shown here is derived from an EMBL/GenBank/DDBJ whole genome shotgun (WGS) entry which is preliminary data.</text>
</comment>
<feature type="signal peptide" evidence="1">
    <location>
        <begin position="1"/>
        <end position="20"/>
    </location>
</feature>
<evidence type="ECO:0000256" key="1">
    <source>
        <dbReference type="SAM" id="SignalP"/>
    </source>
</evidence>
<dbReference type="EMBL" id="VAJM01000002">
    <property type="protein sequence ID" value="TLM95558.1"/>
    <property type="molecule type" value="Genomic_DNA"/>
</dbReference>
<keyword evidence="3" id="KW-1185">Reference proteome</keyword>
<evidence type="ECO:0000313" key="3">
    <source>
        <dbReference type="Proteomes" id="UP000305517"/>
    </source>
</evidence>
<dbReference type="AlphaFoldDB" id="A0A5R8WUV5"/>
<feature type="chain" id="PRO_5024467022" description="DUF4177 domain-containing protein" evidence="1">
    <location>
        <begin position="21"/>
        <end position="121"/>
    </location>
</feature>
<evidence type="ECO:0000313" key="2">
    <source>
        <dbReference type="EMBL" id="TLM95558.1"/>
    </source>
</evidence>
<dbReference type="Proteomes" id="UP000305517">
    <property type="component" value="Unassembled WGS sequence"/>
</dbReference>
<evidence type="ECO:0008006" key="4">
    <source>
        <dbReference type="Google" id="ProtNLM"/>
    </source>
</evidence>
<name>A0A5R8WUV5_9BACT</name>
<organism evidence="2 3">
    <name type="scientific">Hymenobacter jeollabukensis</name>
    <dbReference type="NCBI Taxonomy" id="2025313"/>
    <lineage>
        <taxon>Bacteria</taxon>
        <taxon>Pseudomonadati</taxon>
        <taxon>Bacteroidota</taxon>
        <taxon>Cytophagia</taxon>
        <taxon>Cytophagales</taxon>
        <taxon>Hymenobacteraceae</taxon>
        <taxon>Hymenobacter</taxon>
    </lineage>
</organism>
<sequence>MKALLLTAALTVSAATASLAQTTPAPAAASVAQRTEEYCMMLASQKFMSTKVTIAIDYGQERKFFSDNRYKDAEGKVQSFNSIIDALNYLNAEGWEFVNAYVIMVGGQNVYHYVMRRKITA</sequence>
<reference evidence="2 3" key="1">
    <citation type="submission" date="2019-05" db="EMBL/GenBank/DDBJ databases">
        <title>Hymenobacter edaphi sp. nov., isolated from abandoned arsenic-contaminated farmland soil.</title>
        <authorList>
            <person name="Nie L."/>
        </authorList>
    </citation>
    <scope>NUCLEOTIDE SEQUENCE [LARGE SCALE GENOMIC DNA]</scope>
    <source>
        <strain evidence="2 3">1-3-3-8</strain>
    </source>
</reference>
<proteinExistence type="predicted"/>
<gene>
    <name evidence="2" type="ORF">FDY95_07180</name>
</gene>
<keyword evidence="1" id="KW-0732">Signal</keyword>
<accession>A0A5R8WUV5</accession>
<protein>
    <recommendedName>
        <fullName evidence="4">DUF4177 domain-containing protein</fullName>
    </recommendedName>
</protein>